<dbReference type="EMBL" id="DXHV01000060">
    <property type="protein sequence ID" value="HIW00734.1"/>
    <property type="molecule type" value="Genomic_DNA"/>
</dbReference>
<evidence type="ECO:0000313" key="3">
    <source>
        <dbReference type="EMBL" id="HIW00734.1"/>
    </source>
</evidence>
<accession>A0A9D1PXW9</accession>
<dbReference type="InterPro" id="IPR015424">
    <property type="entry name" value="PyrdxlP-dep_Trfase"/>
</dbReference>
<reference evidence="3" key="2">
    <citation type="submission" date="2021-04" db="EMBL/GenBank/DDBJ databases">
        <authorList>
            <person name="Gilroy R."/>
        </authorList>
    </citation>
    <scope>NUCLEOTIDE SEQUENCE</scope>
    <source>
        <strain evidence="3">ChiHecec2B26-446</strain>
    </source>
</reference>
<dbReference type="PANTHER" id="PTHR42806:SF1">
    <property type="entry name" value="GLYCINE DEHYDROGENASE (DECARBOXYLATING)"/>
    <property type="match status" value="1"/>
</dbReference>
<dbReference type="EC" id="1.4.4.2" evidence="3"/>
<dbReference type="GO" id="GO:0004375">
    <property type="term" value="F:glycine dehydrogenase (decarboxylating) activity"/>
    <property type="evidence" value="ECO:0007669"/>
    <property type="project" value="UniProtKB-EC"/>
</dbReference>
<proteinExistence type="predicted"/>
<dbReference type="GO" id="GO:0009116">
    <property type="term" value="P:nucleoside metabolic process"/>
    <property type="evidence" value="ECO:0007669"/>
    <property type="project" value="InterPro"/>
</dbReference>
<comment type="caution">
    <text evidence="3">The sequence shown here is derived from an EMBL/GenBank/DDBJ whole genome shotgun (WGS) entry which is preliminary data.</text>
</comment>
<dbReference type="InterPro" id="IPR023010">
    <property type="entry name" value="GcvPA"/>
</dbReference>
<dbReference type="Gene3D" id="3.90.1150.10">
    <property type="entry name" value="Aspartate Aminotransferase, domain 1"/>
    <property type="match status" value="1"/>
</dbReference>
<reference evidence="3" key="1">
    <citation type="journal article" date="2021" name="PeerJ">
        <title>Extensive microbial diversity within the chicken gut microbiome revealed by metagenomics and culture.</title>
        <authorList>
            <person name="Gilroy R."/>
            <person name="Ravi A."/>
            <person name="Getino M."/>
            <person name="Pursley I."/>
            <person name="Horton D.L."/>
            <person name="Alikhan N.F."/>
            <person name="Baker D."/>
            <person name="Gharbi K."/>
            <person name="Hall N."/>
            <person name="Watson M."/>
            <person name="Adriaenssens E.M."/>
            <person name="Foster-Nyarko E."/>
            <person name="Jarju S."/>
            <person name="Secka A."/>
            <person name="Antonio M."/>
            <person name="Oren A."/>
            <person name="Chaudhuri R.R."/>
            <person name="La Ragione R."/>
            <person name="Hildebrand F."/>
            <person name="Pallen M.J."/>
        </authorList>
    </citation>
    <scope>NUCLEOTIDE SEQUENCE</scope>
    <source>
        <strain evidence="3">ChiHecec2B26-446</strain>
    </source>
</reference>
<name>A0A9D1PXW9_9BACT</name>
<organism evidence="3 4">
    <name type="scientific">Candidatus Desulfovibrio intestinipullorum</name>
    <dbReference type="NCBI Taxonomy" id="2838536"/>
    <lineage>
        <taxon>Bacteria</taxon>
        <taxon>Pseudomonadati</taxon>
        <taxon>Thermodesulfobacteriota</taxon>
        <taxon>Desulfovibrionia</taxon>
        <taxon>Desulfovibrionales</taxon>
        <taxon>Desulfovibrionaceae</taxon>
        <taxon>Desulfovibrio</taxon>
    </lineage>
</organism>
<dbReference type="Pfam" id="PF02347">
    <property type="entry name" value="GDC-P"/>
    <property type="match status" value="1"/>
</dbReference>
<dbReference type="InterPro" id="IPR049315">
    <property type="entry name" value="GDC-P_N"/>
</dbReference>
<dbReference type="InterPro" id="IPR015422">
    <property type="entry name" value="PyrdxlP-dep_Trfase_small"/>
</dbReference>
<sequence>MPYIPHTQAELDHMLATVGVKSLDDLFADIAPDMRPRSFLARRGLPEQEVIALCEELANRNQSVLSFLGAGYYDHGIPAAVDALAGQSAFLTAYTPYQAECSQGTLQAIFEFQTAVARLMELDCANASLYDCGTALFEASTMCVRAAKKRKIVLDEGVNPIWRNMLHTYAENLPMEFVLVPHRDGRPDKEALIAAIDKDTAGVVVQNPNFFGVVCDYADVFAAAKAVKAVSVVAVNPVLQAVLKTPGAMGADIAVAEGQSLGLPLNFGGPYLGLMACTKTLIRQMPGRLVGRTHDKEGRTGYVLTLQAREQHIRRSKATSNICSNQNACALRSLIYLSLMGPQGLQDVAENSMEMAHYAARTLTAGIEGAELLNDAPFGNEVALTLPVSADLVVQRCLAKHKVVPGYPVGRTYPGMDKVLLVACTEKNTVGQVGILLDAMQDVIADIRQEEALRG</sequence>
<dbReference type="InterPro" id="IPR015421">
    <property type="entry name" value="PyrdxlP-dep_Trfase_major"/>
</dbReference>
<feature type="domain" description="Glycine cleavage system P-protein N-terminal" evidence="2">
    <location>
        <begin position="3"/>
        <end position="438"/>
    </location>
</feature>
<keyword evidence="1 3" id="KW-0560">Oxidoreductase</keyword>
<dbReference type="PIRSF" id="PIRSF006815">
    <property type="entry name" value="GcvPA"/>
    <property type="match status" value="1"/>
</dbReference>
<gene>
    <name evidence="3" type="primary">gcvPA</name>
    <name evidence="3" type="ORF">H9894_06035</name>
</gene>
<dbReference type="NCBIfam" id="NF001696">
    <property type="entry name" value="PRK00451.1"/>
    <property type="match status" value="1"/>
</dbReference>
<dbReference type="PANTHER" id="PTHR42806">
    <property type="entry name" value="GLYCINE CLEAVAGE SYSTEM P-PROTEIN"/>
    <property type="match status" value="1"/>
</dbReference>
<dbReference type="SUPFAM" id="SSF53383">
    <property type="entry name" value="PLP-dependent transferases"/>
    <property type="match status" value="1"/>
</dbReference>
<protein>
    <submittedName>
        <fullName evidence="3">Aminomethyl-transferring glycine dehydrogenase subunit GcvPA</fullName>
        <ecNumber evidence="3">1.4.4.2</ecNumber>
    </submittedName>
</protein>
<dbReference type="AlphaFoldDB" id="A0A9D1PXW9"/>
<dbReference type="Proteomes" id="UP000886752">
    <property type="component" value="Unassembled WGS sequence"/>
</dbReference>
<dbReference type="Gene3D" id="3.40.640.10">
    <property type="entry name" value="Type I PLP-dependent aspartate aminotransferase-like (Major domain)"/>
    <property type="match status" value="1"/>
</dbReference>
<evidence type="ECO:0000256" key="1">
    <source>
        <dbReference type="ARBA" id="ARBA00023002"/>
    </source>
</evidence>
<evidence type="ECO:0000259" key="2">
    <source>
        <dbReference type="Pfam" id="PF02347"/>
    </source>
</evidence>
<evidence type="ECO:0000313" key="4">
    <source>
        <dbReference type="Proteomes" id="UP000886752"/>
    </source>
</evidence>